<reference evidence="2 3" key="1">
    <citation type="submission" date="2016-04" db="EMBL/GenBank/DDBJ databases">
        <title>A degradative enzymes factory behind the ericoid mycorrhizal symbiosis.</title>
        <authorList>
            <consortium name="DOE Joint Genome Institute"/>
            <person name="Martino E."/>
            <person name="Morin E."/>
            <person name="Grelet G."/>
            <person name="Kuo A."/>
            <person name="Kohler A."/>
            <person name="Daghino S."/>
            <person name="Barry K."/>
            <person name="Choi C."/>
            <person name="Cichocki N."/>
            <person name="Clum A."/>
            <person name="Copeland A."/>
            <person name="Hainaut M."/>
            <person name="Haridas S."/>
            <person name="Labutti K."/>
            <person name="Lindquist E."/>
            <person name="Lipzen A."/>
            <person name="Khouja H.-R."/>
            <person name="Murat C."/>
            <person name="Ohm R."/>
            <person name="Olson A."/>
            <person name="Spatafora J."/>
            <person name="Veneault-Fourrey C."/>
            <person name="Henrissat B."/>
            <person name="Grigoriev I."/>
            <person name="Martin F."/>
            <person name="Perotto S."/>
        </authorList>
    </citation>
    <scope>NUCLEOTIDE SEQUENCE [LARGE SCALE GENOMIC DNA]</scope>
    <source>
        <strain evidence="2 3">E</strain>
    </source>
</reference>
<dbReference type="Pfam" id="PF05141">
    <property type="entry name" value="DIT1_PvcA"/>
    <property type="match status" value="1"/>
</dbReference>
<sequence>MPVLQVSQVPADKASPLKHGSCTPDHDSINAASLDESFAADNPKLDQTVARIMDILETFSLQQQGNDVFLERDVFSPRVRRHVTAGHTVPMVLPAFPAKSINRVDKVLGTMPDLGEELALDRLNDLCSRIKKIYPPGAMVLIATDGACYNDLTGVTDKNLWEYATTLRQMVNEKGYDKCIDFIRIMNLLEIYNHSTITQEKFISLIGPSRKELMERYGDPNFDPNACIKNNPDYKMTYDGYAKFLKKDLAYGAIRDPMTSGKKYKAMVHESAKAMIARGVAFANLIMEKCPEHVRLSIHPSTGQTKISMPLIPQTDSFSMTPWHCAVAVDTQGNFKTAHVGVLNATHDKVFKHGRPYHYRERSALWNWDAKVEFEHLYGGGLVIHNIRGDEQCKVLLSKSDKLKLASLAIAQGKVELRGFMQIFGSRKPQGNKGLE</sequence>
<feature type="region of interest" description="Disordered" evidence="1">
    <location>
        <begin position="1"/>
        <end position="23"/>
    </location>
</feature>
<name>A0A2J6TML2_9HELO</name>
<dbReference type="RefSeq" id="XP_024741170.1">
    <property type="nucleotide sequence ID" value="XM_024884557.1"/>
</dbReference>
<dbReference type="InterPro" id="IPR007817">
    <property type="entry name" value="Isocyanide_synthase_DIT1"/>
</dbReference>
<organism evidence="2 3">
    <name type="scientific">Hyaloscypha bicolor E</name>
    <dbReference type="NCBI Taxonomy" id="1095630"/>
    <lineage>
        <taxon>Eukaryota</taxon>
        <taxon>Fungi</taxon>
        <taxon>Dikarya</taxon>
        <taxon>Ascomycota</taxon>
        <taxon>Pezizomycotina</taxon>
        <taxon>Leotiomycetes</taxon>
        <taxon>Helotiales</taxon>
        <taxon>Hyaloscyphaceae</taxon>
        <taxon>Hyaloscypha</taxon>
        <taxon>Hyaloscypha bicolor</taxon>
    </lineage>
</organism>
<protein>
    <submittedName>
        <fullName evidence="2">Pyoverdine/dityrosine biosynthesis protein</fullName>
    </submittedName>
</protein>
<dbReference type="FunCoup" id="A0A2J6TML2">
    <property type="interactions" value="214"/>
</dbReference>
<dbReference type="GeneID" id="36592634"/>
<dbReference type="EMBL" id="KZ613769">
    <property type="protein sequence ID" value="PMD64266.1"/>
    <property type="molecule type" value="Genomic_DNA"/>
</dbReference>
<dbReference type="PANTHER" id="PTHR37285:SF5">
    <property type="entry name" value="SPORE WALL MATURATION PROTEIN DIT1"/>
    <property type="match status" value="1"/>
</dbReference>
<keyword evidence="3" id="KW-1185">Reference proteome</keyword>
<accession>A0A2J6TML2</accession>
<dbReference type="OrthoDB" id="429813at2759"/>
<gene>
    <name evidence="2" type="ORF">K444DRAFT_641036</name>
</gene>
<dbReference type="PANTHER" id="PTHR37285">
    <property type="entry name" value="SPORE WALL MATURATION PROTEIN DIT1"/>
    <property type="match status" value="1"/>
</dbReference>
<evidence type="ECO:0000313" key="2">
    <source>
        <dbReference type="EMBL" id="PMD64266.1"/>
    </source>
</evidence>
<dbReference type="Proteomes" id="UP000235371">
    <property type="component" value="Unassembled WGS sequence"/>
</dbReference>
<evidence type="ECO:0000256" key="1">
    <source>
        <dbReference type="SAM" id="MobiDB-lite"/>
    </source>
</evidence>
<dbReference type="STRING" id="1095630.A0A2J6TML2"/>
<dbReference type="AlphaFoldDB" id="A0A2J6TML2"/>
<evidence type="ECO:0000313" key="3">
    <source>
        <dbReference type="Proteomes" id="UP000235371"/>
    </source>
</evidence>
<dbReference type="InParanoid" id="A0A2J6TML2"/>
<proteinExistence type="predicted"/>